<proteinExistence type="predicted"/>
<organism evidence="2">
    <name type="scientific">Arundo donax</name>
    <name type="common">Giant reed</name>
    <name type="synonym">Donax arundinaceus</name>
    <dbReference type="NCBI Taxonomy" id="35708"/>
    <lineage>
        <taxon>Eukaryota</taxon>
        <taxon>Viridiplantae</taxon>
        <taxon>Streptophyta</taxon>
        <taxon>Embryophyta</taxon>
        <taxon>Tracheophyta</taxon>
        <taxon>Spermatophyta</taxon>
        <taxon>Magnoliopsida</taxon>
        <taxon>Liliopsida</taxon>
        <taxon>Poales</taxon>
        <taxon>Poaceae</taxon>
        <taxon>PACMAD clade</taxon>
        <taxon>Arundinoideae</taxon>
        <taxon>Arundineae</taxon>
        <taxon>Arundo</taxon>
    </lineage>
</organism>
<feature type="compositionally biased region" description="Basic residues" evidence="1">
    <location>
        <begin position="69"/>
        <end position="83"/>
    </location>
</feature>
<reference evidence="2" key="2">
    <citation type="journal article" date="2015" name="Data Brief">
        <title>Shoot transcriptome of the giant reed, Arundo donax.</title>
        <authorList>
            <person name="Barrero R.A."/>
            <person name="Guerrero F.D."/>
            <person name="Moolhuijzen P."/>
            <person name="Goolsby J.A."/>
            <person name="Tidwell J."/>
            <person name="Bellgard S.E."/>
            <person name="Bellgard M.I."/>
        </authorList>
    </citation>
    <scope>NUCLEOTIDE SEQUENCE</scope>
    <source>
        <tissue evidence="2">Shoot tissue taken approximately 20 cm above the soil surface</tissue>
    </source>
</reference>
<accession>A0A0A9G923</accession>
<name>A0A0A9G923_ARUDO</name>
<evidence type="ECO:0000313" key="2">
    <source>
        <dbReference type="EMBL" id="JAE21570.1"/>
    </source>
</evidence>
<sequence>MCRMILIYSSAPGQGHLSGGEDLLAVGGVDVPLQVGVLLVPAEAARRVRLELRAARARWPRVPDDGRRARGQLRRGARRRRAHAGGEAQHGARHHQKEHQKRRLARRHVGCVRWN</sequence>
<evidence type="ECO:0000256" key="1">
    <source>
        <dbReference type="SAM" id="MobiDB-lite"/>
    </source>
</evidence>
<reference evidence="2" key="1">
    <citation type="submission" date="2014-09" db="EMBL/GenBank/DDBJ databases">
        <authorList>
            <person name="Magalhaes I.L.F."/>
            <person name="Oliveira U."/>
            <person name="Santos F.R."/>
            <person name="Vidigal T.H.D.A."/>
            <person name="Brescovit A.D."/>
            <person name="Santos A.J."/>
        </authorList>
    </citation>
    <scope>NUCLEOTIDE SEQUENCE</scope>
    <source>
        <tissue evidence="2">Shoot tissue taken approximately 20 cm above the soil surface</tissue>
    </source>
</reference>
<dbReference type="AlphaFoldDB" id="A0A0A9G923"/>
<protein>
    <submittedName>
        <fullName evidence="2">Uncharacterized protein</fullName>
    </submittedName>
</protein>
<feature type="compositionally biased region" description="Basic residues" evidence="1">
    <location>
        <begin position="91"/>
        <end position="115"/>
    </location>
</feature>
<dbReference type="EMBL" id="GBRH01176326">
    <property type="protein sequence ID" value="JAE21570.1"/>
    <property type="molecule type" value="Transcribed_RNA"/>
</dbReference>
<feature type="region of interest" description="Disordered" evidence="1">
    <location>
        <begin position="62"/>
        <end position="115"/>
    </location>
</feature>